<feature type="domain" description="HTH cro/C1-type" evidence="2">
    <location>
        <begin position="24"/>
        <end position="72"/>
    </location>
</feature>
<dbReference type="NCBIfam" id="TIGR02607">
    <property type="entry name" value="antidote_HigA"/>
    <property type="match status" value="1"/>
</dbReference>
<dbReference type="CDD" id="cd00093">
    <property type="entry name" value="HTH_XRE"/>
    <property type="match status" value="1"/>
</dbReference>
<evidence type="ECO:0000313" key="4">
    <source>
        <dbReference type="Proteomes" id="UP000074310"/>
    </source>
</evidence>
<dbReference type="SMART" id="SM00530">
    <property type="entry name" value="HTH_XRE"/>
    <property type="match status" value="1"/>
</dbReference>
<evidence type="ECO:0000259" key="2">
    <source>
        <dbReference type="PROSITE" id="PS50943"/>
    </source>
</evidence>
<sequence length="100" mass="11182">MAITLHPSLHVHPGQWLASEIVAAHKLNVTETAALLRVSRQALSTLLNGRADLSPEMALRFEKVFGIDAETMLRMQLAWDVREMREHADEIVVERSLVAA</sequence>
<dbReference type="RefSeq" id="WP_058755554.1">
    <property type="nucleotide sequence ID" value="NZ_LDTB01000025.1"/>
</dbReference>
<dbReference type="OrthoDB" id="7205516at2"/>
<comment type="caution">
    <text evidence="3">The sequence shown here is derived from an EMBL/GenBank/DDBJ whole genome shotgun (WGS) entry which is preliminary data.</text>
</comment>
<keyword evidence="4" id="KW-1185">Reference proteome</keyword>
<dbReference type="Pfam" id="PF01381">
    <property type="entry name" value="HTH_3"/>
    <property type="match status" value="1"/>
</dbReference>
<keyword evidence="1" id="KW-0238">DNA-binding</keyword>
<dbReference type="PANTHER" id="PTHR36924">
    <property type="entry name" value="ANTITOXIN HIGA-1"/>
    <property type="match status" value="1"/>
</dbReference>
<evidence type="ECO:0000313" key="3">
    <source>
        <dbReference type="EMBL" id="KTT72634.1"/>
    </source>
</evidence>
<gene>
    <name evidence="3" type="ORF">NS334_08555</name>
</gene>
<dbReference type="SUPFAM" id="SSF47413">
    <property type="entry name" value="lambda repressor-like DNA-binding domains"/>
    <property type="match status" value="1"/>
</dbReference>
<organism evidence="3 4">
    <name type="scientific">Sphingomonas endophytica</name>
    <dbReference type="NCBI Taxonomy" id="869719"/>
    <lineage>
        <taxon>Bacteria</taxon>
        <taxon>Pseudomonadati</taxon>
        <taxon>Pseudomonadota</taxon>
        <taxon>Alphaproteobacteria</taxon>
        <taxon>Sphingomonadales</taxon>
        <taxon>Sphingomonadaceae</taxon>
        <taxon>Sphingomonas</taxon>
    </lineage>
</organism>
<dbReference type="InterPro" id="IPR013430">
    <property type="entry name" value="Toxin_antidote_HigA"/>
</dbReference>
<dbReference type="EMBL" id="LDTB01000025">
    <property type="protein sequence ID" value="KTT72634.1"/>
    <property type="molecule type" value="Genomic_DNA"/>
</dbReference>
<reference evidence="3 4" key="1">
    <citation type="journal article" date="2016" name="Front. Microbiol.">
        <title>Genomic Resource of Rice Seed Associated Bacteria.</title>
        <authorList>
            <person name="Midha S."/>
            <person name="Bansal K."/>
            <person name="Sharma S."/>
            <person name="Kumar N."/>
            <person name="Patil P.P."/>
            <person name="Chaudhry V."/>
            <person name="Patil P.B."/>
        </authorList>
    </citation>
    <scope>NUCLEOTIDE SEQUENCE [LARGE SCALE GENOMIC DNA]</scope>
    <source>
        <strain evidence="3 4">NS334</strain>
    </source>
</reference>
<dbReference type="PROSITE" id="PS50943">
    <property type="entry name" value="HTH_CROC1"/>
    <property type="match status" value="1"/>
</dbReference>
<dbReference type="PATRIC" id="fig|869719.3.peg.1389"/>
<dbReference type="GO" id="GO:0003677">
    <property type="term" value="F:DNA binding"/>
    <property type="evidence" value="ECO:0007669"/>
    <property type="project" value="UniProtKB-KW"/>
</dbReference>
<dbReference type="PANTHER" id="PTHR36924:SF1">
    <property type="entry name" value="ANTITOXIN HIGA-1"/>
    <property type="match status" value="1"/>
</dbReference>
<dbReference type="InterPro" id="IPR010982">
    <property type="entry name" value="Lambda_DNA-bd_dom_sf"/>
</dbReference>
<dbReference type="InterPro" id="IPR001387">
    <property type="entry name" value="Cro/C1-type_HTH"/>
</dbReference>
<accession>A0A147I3P9</accession>
<protein>
    <submittedName>
        <fullName evidence="3">XRE family transcriptional regulator</fullName>
    </submittedName>
</protein>
<dbReference type="Gene3D" id="1.10.260.40">
    <property type="entry name" value="lambda repressor-like DNA-binding domains"/>
    <property type="match status" value="1"/>
</dbReference>
<proteinExistence type="predicted"/>
<dbReference type="Proteomes" id="UP000074310">
    <property type="component" value="Unassembled WGS sequence"/>
</dbReference>
<dbReference type="AlphaFoldDB" id="A0A147I3P9"/>
<evidence type="ECO:0000256" key="1">
    <source>
        <dbReference type="ARBA" id="ARBA00023125"/>
    </source>
</evidence>
<name>A0A147I3P9_9SPHN</name>